<feature type="transmembrane region" description="Helical" evidence="2">
    <location>
        <begin position="156"/>
        <end position="179"/>
    </location>
</feature>
<feature type="transmembrane region" description="Helical" evidence="2">
    <location>
        <begin position="31"/>
        <end position="55"/>
    </location>
</feature>
<feature type="transmembrane region" description="Helical" evidence="2">
    <location>
        <begin position="287"/>
        <end position="310"/>
    </location>
</feature>
<protein>
    <submittedName>
        <fullName evidence="3">Metal-binding protein</fullName>
    </submittedName>
</protein>
<dbReference type="KEGG" id="pphr:APZ00_18850"/>
<dbReference type="Proteomes" id="UP000064921">
    <property type="component" value="Chromosome"/>
</dbReference>
<dbReference type="Pfam" id="PF09948">
    <property type="entry name" value="PpoB2"/>
    <property type="match status" value="1"/>
</dbReference>
<keyword evidence="2" id="KW-1133">Transmembrane helix</keyword>
<proteinExistence type="predicted"/>
<evidence type="ECO:0000313" key="4">
    <source>
        <dbReference type="Proteomes" id="UP000064921"/>
    </source>
</evidence>
<accession>A0A0U3P961</accession>
<evidence type="ECO:0000313" key="3">
    <source>
        <dbReference type="EMBL" id="ALV30230.1"/>
    </source>
</evidence>
<keyword evidence="4" id="KW-1185">Reference proteome</keyword>
<feature type="region of interest" description="Disordered" evidence="1">
    <location>
        <begin position="1"/>
        <end position="25"/>
    </location>
</feature>
<dbReference type="EMBL" id="CP013068">
    <property type="protein sequence ID" value="ALV30230.1"/>
    <property type="molecule type" value="Genomic_DNA"/>
</dbReference>
<dbReference type="InterPro" id="IPR018688">
    <property type="entry name" value="PpoB2-like"/>
</dbReference>
<feature type="transmembrane region" description="Helical" evidence="2">
    <location>
        <begin position="111"/>
        <end position="135"/>
    </location>
</feature>
<name>A0A0U3P961_9HYPH</name>
<dbReference type="AlphaFoldDB" id="A0A0U3P961"/>
<dbReference type="STRING" id="121719.APZ00_18850"/>
<reference evidence="3 4" key="1">
    <citation type="submission" date="2015-10" db="EMBL/GenBank/DDBJ databases">
        <title>The world's first case of liver abscess caused by Pannonibacter phragmitetus.</title>
        <authorList>
            <person name="Ming D."/>
            <person name="Wang M."/>
            <person name="Zhou Y."/>
            <person name="Jiang T."/>
            <person name="Hu S."/>
        </authorList>
    </citation>
    <scope>NUCLEOTIDE SEQUENCE [LARGE SCALE GENOMIC DNA]</scope>
    <source>
        <strain evidence="3 4">31801</strain>
    </source>
</reference>
<feature type="compositionally biased region" description="Basic and acidic residues" evidence="1">
    <location>
        <begin position="11"/>
        <end position="22"/>
    </location>
</feature>
<feature type="transmembrane region" description="Helical" evidence="2">
    <location>
        <begin position="246"/>
        <end position="275"/>
    </location>
</feature>
<evidence type="ECO:0000256" key="2">
    <source>
        <dbReference type="SAM" id="Phobius"/>
    </source>
</evidence>
<keyword evidence="2" id="KW-0472">Membrane</keyword>
<dbReference type="eggNOG" id="COG5486">
    <property type="taxonomic scope" value="Bacteria"/>
</dbReference>
<evidence type="ECO:0000256" key="1">
    <source>
        <dbReference type="SAM" id="MobiDB-lite"/>
    </source>
</evidence>
<keyword evidence="2" id="KW-0812">Transmembrane</keyword>
<organism evidence="3 4">
    <name type="scientific">Pannonibacter phragmitetus</name>
    <dbReference type="NCBI Taxonomy" id="121719"/>
    <lineage>
        <taxon>Bacteria</taxon>
        <taxon>Pseudomonadati</taxon>
        <taxon>Pseudomonadota</taxon>
        <taxon>Alphaproteobacteria</taxon>
        <taxon>Hyphomicrobiales</taxon>
        <taxon>Stappiaceae</taxon>
        <taxon>Pannonibacter</taxon>
    </lineage>
</organism>
<gene>
    <name evidence="3" type="ORF">APZ00_18850</name>
</gene>
<sequence length="314" mass="33084">MSSSAPMPENVRAEEAGEKTRGSDASGGRRLVILLCSLLAVAGWLYLAAVVAAMVPVMDMTEAGPGMGLFNAFNIFDGLPKDVRAALAVLCLPAGATTFGMPAEDWGMGGAGLVFLMWMMMTLAMMLPTAMPVFLSHAKRRAGAVSGPSAAVTVSLLALGYLTIWTAYALAATLVQWLLTDYGLLSSMMAPVSLVFSATTLIAAGLYQFTPAKQACLLRCWYPRWSSPVSGGAAAAFYREGLIQGLACLGCCWALMTVMFAVGIMNIIWVGLLGAVMALEKNLPSRWVYKAVGVFLLLWGASLMGATLVLSGKI</sequence>
<feature type="transmembrane region" description="Helical" evidence="2">
    <location>
        <begin position="185"/>
        <end position="209"/>
    </location>
</feature>